<proteinExistence type="predicted"/>
<evidence type="ECO:0000313" key="2">
    <source>
        <dbReference type="Proteomes" id="UP000652761"/>
    </source>
</evidence>
<feature type="non-terminal residue" evidence="1">
    <location>
        <position position="55"/>
    </location>
</feature>
<accession>A0A843X7J2</accession>
<protein>
    <submittedName>
        <fullName evidence="1">Uncharacterized protein</fullName>
    </submittedName>
</protein>
<evidence type="ECO:0000313" key="1">
    <source>
        <dbReference type="EMBL" id="MQM13720.1"/>
    </source>
</evidence>
<gene>
    <name evidence="1" type="ORF">Taro_046646</name>
</gene>
<reference evidence="1" key="1">
    <citation type="submission" date="2017-07" db="EMBL/GenBank/DDBJ databases">
        <title>Taro Niue Genome Assembly and Annotation.</title>
        <authorList>
            <person name="Atibalentja N."/>
            <person name="Keating K."/>
            <person name="Fields C.J."/>
        </authorList>
    </citation>
    <scope>NUCLEOTIDE SEQUENCE</scope>
    <source>
        <strain evidence="1">Niue_2</strain>
        <tissue evidence="1">Leaf</tissue>
    </source>
</reference>
<sequence>TGCTSGGGGGAVVVVPIASSGFSPSVVLHLGVRLFSSDRVHVGRRRRGGSRRPHS</sequence>
<comment type="caution">
    <text evidence="1">The sequence shown here is derived from an EMBL/GenBank/DDBJ whole genome shotgun (WGS) entry which is preliminary data.</text>
</comment>
<dbReference type="EMBL" id="NMUH01005799">
    <property type="protein sequence ID" value="MQM13720.1"/>
    <property type="molecule type" value="Genomic_DNA"/>
</dbReference>
<organism evidence="1 2">
    <name type="scientific">Colocasia esculenta</name>
    <name type="common">Wild taro</name>
    <name type="synonym">Arum esculentum</name>
    <dbReference type="NCBI Taxonomy" id="4460"/>
    <lineage>
        <taxon>Eukaryota</taxon>
        <taxon>Viridiplantae</taxon>
        <taxon>Streptophyta</taxon>
        <taxon>Embryophyta</taxon>
        <taxon>Tracheophyta</taxon>
        <taxon>Spermatophyta</taxon>
        <taxon>Magnoliopsida</taxon>
        <taxon>Liliopsida</taxon>
        <taxon>Araceae</taxon>
        <taxon>Aroideae</taxon>
        <taxon>Colocasieae</taxon>
        <taxon>Colocasia</taxon>
    </lineage>
</organism>
<dbReference type="AlphaFoldDB" id="A0A843X7J2"/>
<keyword evidence="2" id="KW-1185">Reference proteome</keyword>
<name>A0A843X7J2_COLES</name>
<dbReference type="Proteomes" id="UP000652761">
    <property type="component" value="Unassembled WGS sequence"/>
</dbReference>